<evidence type="ECO:0000256" key="10">
    <source>
        <dbReference type="ARBA" id="ARBA00022723"/>
    </source>
</evidence>
<evidence type="ECO:0000256" key="2">
    <source>
        <dbReference type="ARBA" id="ARBA00006240"/>
    </source>
</evidence>
<evidence type="ECO:0000256" key="22">
    <source>
        <dbReference type="RuleBase" id="RU361249"/>
    </source>
</evidence>
<feature type="active site" description="For DNA cleavage activity" evidence="20">
    <location>
        <position position="150"/>
    </location>
</feature>
<dbReference type="GO" id="GO:0005524">
    <property type="term" value="F:ATP binding"/>
    <property type="evidence" value="ECO:0007669"/>
    <property type="project" value="UniProtKB-KW"/>
</dbReference>
<keyword evidence="4 22" id="KW-1048">Host nucleus</keyword>
<dbReference type="EC" id="3.1.21.-" evidence="22"/>
<evidence type="ECO:0000256" key="4">
    <source>
        <dbReference type="ARBA" id="ARBA00022562"/>
    </source>
</evidence>
<evidence type="ECO:0000256" key="11">
    <source>
        <dbReference type="ARBA" id="ARBA00022741"/>
    </source>
</evidence>
<keyword evidence="10 21" id="KW-0479">Metal-binding</keyword>
<dbReference type="Pfam" id="PF08283">
    <property type="entry name" value="Gemini_AL1_M"/>
    <property type="match status" value="1"/>
</dbReference>
<comment type="function">
    <text evidence="19 22">Essential for the replication of viral ssDNA. The closed circular ssDNA genome is first converted to a superhelical dsDNA. Rep binds a specific region at the genome origin of replication. It introduces an endonucleolytic nick within the conserved sequence 5'-TAATATTAC-3' in the intergenic region of the genome present in all geminiviruses, thereby initiating the rolling circle replication (RCR). Following cleavage, binds covalently to the 5'-phosphate of DNA as a tyrosyl ester. The cleavage gives rise to a free 3'-OH that serves as a primer for the cellular DNA polymerase. The polymerase synthesizes the (+) strand DNA by rolling circle mechanism. After one round of replication, a Rep-catalyzed nucleotidyl transfer reaction releases a circular single-stranded virus genome, thereby terminating the replication. Displays origin-specific DNA cleavage, nucleotidyl transferase, ATPase and helicase activities.</text>
</comment>
<dbReference type="PROSITE" id="PS52020">
    <property type="entry name" value="CRESS_DNA_REP"/>
    <property type="match status" value="1"/>
</dbReference>
<keyword evidence="17 22" id="KW-0238">DNA-binding</keyword>
<keyword evidence="15 22" id="KW-0067">ATP-binding</keyword>
<dbReference type="GO" id="GO:0046872">
    <property type="term" value="F:metal ion binding"/>
    <property type="evidence" value="ECO:0007669"/>
    <property type="project" value="UniProtKB-KW"/>
</dbReference>
<evidence type="ECO:0000256" key="5">
    <source>
        <dbReference type="ARBA" id="ARBA00022581"/>
    </source>
</evidence>
<organism evidence="24">
    <name type="scientific">Tobacco yellow crinkle virus</name>
    <dbReference type="NCBI Taxonomy" id="565052"/>
    <lineage>
        <taxon>Viruses</taxon>
        <taxon>Monodnaviria</taxon>
        <taxon>Shotokuvirae</taxon>
        <taxon>Cressdnaviricota</taxon>
        <taxon>Repensiviricetes</taxon>
        <taxon>Geplafuvirales</taxon>
        <taxon>Geminiviridae</taxon>
        <taxon>Begomovirus</taxon>
        <taxon>Begomovirus nicotianaparvi</taxon>
    </lineage>
</organism>
<evidence type="ECO:0000256" key="1">
    <source>
        <dbReference type="ARBA" id="ARBA00004147"/>
    </source>
</evidence>
<dbReference type="GO" id="GO:0042025">
    <property type="term" value="C:host cell nucleus"/>
    <property type="evidence" value="ECO:0007669"/>
    <property type="project" value="UniProtKB-SubCell"/>
</dbReference>
<dbReference type="GO" id="GO:0016779">
    <property type="term" value="F:nucleotidyltransferase activity"/>
    <property type="evidence" value="ECO:0007669"/>
    <property type="project" value="UniProtKB-KW"/>
</dbReference>
<evidence type="ECO:0000256" key="12">
    <source>
        <dbReference type="ARBA" id="ARBA00022759"/>
    </source>
</evidence>
<feature type="binding site" evidence="21">
    <location>
        <position position="154"/>
    </location>
    <ligand>
        <name>a divalent metal cation</name>
        <dbReference type="ChEBI" id="CHEBI:60240"/>
    </ligand>
</feature>
<evidence type="ECO:0000259" key="23">
    <source>
        <dbReference type="PROSITE" id="PS52020"/>
    </source>
</evidence>
<keyword evidence="16 22" id="KW-0190">Covalent protein-DNA linkage</keyword>
<evidence type="ECO:0000256" key="15">
    <source>
        <dbReference type="ARBA" id="ARBA00022840"/>
    </source>
</evidence>
<evidence type="ECO:0000256" key="14">
    <source>
        <dbReference type="ARBA" id="ARBA00022806"/>
    </source>
</evidence>
<evidence type="ECO:0000256" key="6">
    <source>
        <dbReference type="ARBA" id="ARBA00022679"/>
    </source>
</evidence>
<reference evidence="24" key="1">
    <citation type="submission" date="2016-01" db="EMBL/GenBank/DDBJ databases">
        <title>Begomoviruses diversity affecting the soybean crop in Cuba.</title>
        <authorList>
            <person name="Leyva Martinez R.M."/>
            <person name="Quinones Pantoja M.L."/>
            <person name="Acosta Peres K.I."/>
            <person name="Pinol B."/>
            <person name="Denis Xavier C."/>
            <person name="Murilo Zerbini F."/>
        </authorList>
    </citation>
    <scope>NUCLEOTIDE SEQUENCE</scope>
    <source>
        <strain evidence="24">HolCU2015</strain>
    </source>
</reference>
<comment type="cofactor">
    <cofactor evidence="22">
        <name>Mn(2+)</name>
        <dbReference type="ChEBI" id="CHEBI:29035"/>
    </cofactor>
</comment>
<dbReference type="PRINTS" id="PR00228">
    <property type="entry name" value="GEMCOATCLVL1"/>
</dbReference>
<proteinExistence type="inferred from homology"/>
<dbReference type="InterPro" id="IPR001191">
    <property type="entry name" value="Gemini_AL1_REP"/>
</dbReference>
<dbReference type="Gene3D" id="3.40.1310.20">
    <property type="match status" value="1"/>
</dbReference>
<keyword evidence="9 22" id="KW-0540">Nuclease</keyword>
<evidence type="ECO:0000256" key="19">
    <source>
        <dbReference type="ARBA" id="ARBA00024923"/>
    </source>
</evidence>
<feature type="binding site" evidence="21">
    <location>
        <position position="104"/>
    </location>
    <ligand>
        <name>a divalent metal cation</name>
        <dbReference type="ChEBI" id="CHEBI:60240"/>
    </ligand>
</feature>
<gene>
    <name evidence="24" type="primary">AC1</name>
</gene>
<dbReference type="PRINTS" id="PR00227">
    <property type="entry name" value="GEMCOATAL1"/>
</dbReference>
<dbReference type="GO" id="GO:0004386">
    <property type="term" value="F:helicase activity"/>
    <property type="evidence" value="ECO:0007669"/>
    <property type="project" value="UniProtKB-KW"/>
</dbReference>
<keyword evidence="11 22" id="KW-0547">Nucleotide-binding</keyword>
<keyword evidence="7 22" id="KW-0548">Nucleotidyltransferase</keyword>
<dbReference type="InterPro" id="IPR049912">
    <property type="entry name" value="CRESS_DNA_REP"/>
</dbReference>
<sequence>MAATCANTIESSIEGSSIYCHSFTDCMSKFERAESVTPFGDIVYITKMPSVKRFRINAKNYFITYPKCSLTKEDALSQLQNLNTPVNKKFIKVCRELHENGEPHLHVLIQFEGKYTCTNNRFFDLVSPTRSAHFHPNIQGAKSSSDVKSYIDKDGDTLQWGDFQIDGRSARGGCQSTNDTYAKALNASSAEEALMIIKEEQPQHFFLQHHNLVANAHRIFQKAPEPWVPPFQLSSFTNVPDEMSSWADEYFGRSSAARPERPISIIIEGDSRTGKTMWARALGPHNYLSGHLDFNSKVFSNDVEYNVIDDIAPHYLKLKHWKELIGAQRDWQSNCKYGKPVQIKGGIPSIVLCNPGEGSSYKCFLDKEENAPLRAWTIKNAKFITLEAPLYQSTAQDC</sequence>
<evidence type="ECO:0000256" key="7">
    <source>
        <dbReference type="ARBA" id="ARBA00022695"/>
    </source>
</evidence>
<dbReference type="InterPro" id="IPR022692">
    <property type="entry name" value="Gemini_AL1_REP_central"/>
</dbReference>
<comment type="similarity">
    <text evidence="2 22">Belongs to the geminiviridae Rep protein family.</text>
</comment>
<feature type="domain" description="CRESS-DNA virus Rep endonuclease" evidence="23">
    <location>
        <begin position="55"/>
        <end position="163"/>
    </location>
</feature>
<comment type="subcellular location">
    <subcellularLocation>
        <location evidence="1 22">Host nucleus</location>
    </subcellularLocation>
</comment>
<evidence type="ECO:0000256" key="17">
    <source>
        <dbReference type="ARBA" id="ARBA00023125"/>
    </source>
</evidence>
<keyword evidence="14 22" id="KW-0347">Helicase</keyword>
<dbReference type="GO" id="GO:0003677">
    <property type="term" value="F:DNA binding"/>
    <property type="evidence" value="ECO:0007669"/>
    <property type="project" value="UniProtKB-KW"/>
</dbReference>
<dbReference type="SUPFAM" id="SSF55464">
    <property type="entry name" value="Origin of replication-binding domain, RBD-like"/>
    <property type="match status" value="1"/>
</dbReference>
<name>A0A1B0VP00_9GEMI</name>
<protein>
    <recommendedName>
        <fullName evidence="3 22">Replication-associated protein</fullName>
        <shortName evidence="22">Rep</shortName>
        <ecNumber evidence="22">3.1.21.-</ecNumber>
    </recommendedName>
</protein>
<evidence type="ECO:0000256" key="13">
    <source>
        <dbReference type="ARBA" id="ARBA00022801"/>
    </source>
</evidence>
<evidence type="ECO:0000256" key="3">
    <source>
        <dbReference type="ARBA" id="ARBA00014531"/>
    </source>
</evidence>
<evidence type="ECO:0000256" key="18">
    <source>
        <dbReference type="ARBA" id="ARBA00023268"/>
    </source>
</evidence>
<keyword evidence="13 22" id="KW-0378">Hydrolase</keyword>
<dbReference type="Pfam" id="PF00799">
    <property type="entry name" value="Gemini_AL1"/>
    <property type="match status" value="1"/>
</dbReference>
<evidence type="ECO:0000256" key="8">
    <source>
        <dbReference type="ARBA" id="ARBA00022705"/>
    </source>
</evidence>
<evidence type="ECO:0000256" key="16">
    <source>
        <dbReference type="ARBA" id="ARBA00023124"/>
    </source>
</evidence>
<dbReference type="EMBL" id="KU562964">
    <property type="protein sequence ID" value="AMW91890.1"/>
    <property type="molecule type" value="Genomic_DNA"/>
</dbReference>
<keyword evidence="5" id="KW-0945">Host-virus interaction</keyword>
<dbReference type="GO" id="GO:0005198">
    <property type="term" value="F:structural molecule activity"/>
    <property type="evidence" value="ECO:0007669"/>
    <property type="project" value="InterPro"/>
</dbReference>
<feature type="binding site" evidence="21">
    <location>
        <position position="106"/>
    </location>
    <ligand>
        <name>a divalent metal cation</name>
        <dbReference type="ChEBI" id="CHEBI:60240"/>
    </ligand>
</feature>
<dbReference type="GO" id="GO:0016888">
    <property type="term" value="F:DNA endonuclease activity, producing 5'-phosphomonoesters"/>
    <property type="evidence" value="ECO:0007669"/>
    <property type="project" value="InterPro"/>
</dbReference>
<keyword evidence="12 22" id="KW-0255">Endonuclease</keyword>
<dbReference type="FunFam" id="3.40.1310.20:FF:000001">
    <property type="entry name" value="Replication-associated protein"/>
    <property type="match status" value="1"/>
</dbReference>
<keyword evidence="18 22" id="KW-0511">Multifunctional enzyme</keyword>
<dbReference type="GO" id="GO:0006260">
    <property type="term" value="P:DNA replication"/>
    <property type="evidence" value="ECO:0007669"/>
    <property type="project" value="UniProtKB-KW"/>
</dbReference>
<evidence type="ECO:0000256" key="20">
    <source>
        <dbReference type="PIRSR" id="PIRSR601191-1"/>
    </source>
</evidence>
<keyword evidence="6 22" id="KW-0808">Transferase</keyword>
<accession>A0A1B0VP00</accession>
<comment type="domain">
    <text evidence="22">There are 3 rolling circle replication (RCR) motifs. RCR-2 is probably involved in metal coordination. RCR-3 is required for phosphodiester bond cleavage for initiation of RCR.</text>
</comment>
<evidence type="ECO:0000256" key="21">
    <source>
        <dbReference type="PIRSR" id="PIRSR601191-2"/>
    </source>
</evidence>
<comment type="subunit">
    <text evidence="22">Homooligomer.</text>
</comment>
<keyword evidence="8" id="KW-0235">DNA replication</keyword>
<dbReference type="InterPro" id="IPR001301">
    <property type="entry name" value="Gemini_AL1_CLV"/>
</dbReference>
<evidence type="ECO:0000313" key="24">
    <source>
        <dbReference type="EMBL" id="AMW91890.1"/>
    </source>
</evidence>
<feature type="binding site" evidence="21">
    <location>
        <position position="96"/>
    </location>
    <ligand>
        <name>a divalent metal cation</name>
        <dbReference type="ChEBI" id="CHEBI:60240"/>
    </ligand>
</feature>
<comment type="cofactor">
    <cofactor evidence="21">
        <name>Mg(2+)</name>
        <dbReference type="ChEBI" id="CHEBI:18420"/>
    </cofactor>
    <cofactor evidence="21">
        <name>Mn(2+)</name>
        <dbReference type="ChEBI" id="CHEBI:29035"/>
    </cofactor>
    <text evidence="21">Divalent metal cations, possibly Mg(2+) or Mn(2+).</text>
</comment>
<evidence type="ECO:0000256" key="9">
    <source>
        <dbReference type="ARBA" id="ARBA00022722"/>
    </source>
</evidence>